<feature type="transmembrane region" description="Helical" evidence="3">
    <location>
        <begin position="696"/>
        <end position="718"/>
    </location>
</feature>
<dbReference type="InterPro" id="IPR045063">
    <property type="entry name" value="Dynamin_N"/>
</dbReference>
<feature type="compositionally biased region" description="Basic and acidic residues" evidence="2">
    <location>
        <begin position="314"/>
        <end position="331"/>
    </location>
</feature>
<keyword evidence="6" id="KW-1185">Reference proteome</keyword>
<protein>
    <submittedName>
        <fullName evidence="5">p-loop containing nucleoside triphosphate hydrolase</fullName>
    </submittedName>
</protein>
<dbReference type="AlphaFoldDB" id="A0A0V0Q9R5"/>
<evidence type="ECO:0000256" key="3">
    <source>
        <dbReference type="SAM" id="Phobius"/>
    </source>
</evidence>
<evidence type="ECO:0000313" key="6">
    <source>
        <dbReference type="Proteomes" id="UP000054937"/>
    </source>
</evidence>
<dbReference type="Pfam" id="PF00350">
    <property type="entry name" value="Dynamin_N"/>
    <property type="match status" value="1"/>
</dbReference>
<evidence type="ECO:0000313" key="5">
    <source>
        <dbReference type="EMBL" id="KRW98807.1"/>
    </source>
</evidence>
<dbReference type="Gene3D" id="3.40.50.300">
    <property type="entry name" value="P-loop containing nucleotide triphosphate hydrolases"/>
    <property type="match status" value="1"/>
</dbReference>
<feature type="domain" description="Dynamin N-terminal" evidence="4">
    <location>
        <begin position="64"/>
        <end position="214"/>
    </location>
</feature>
<name>A0A0V0Q9R5_PSEPJ</name>
<proteinExistence type="predicted"/>
<reference evidence="5 6" key="1">
    <citation type="journal article" date="2015" name="Sci. Rep.">
        <title>Genome of the facultative scuticociliatosis pathogen Pseudocohnilembus persalinus provides insight into its virulence through horizontal gene transfer.</title>
        <authorList>
            <person name="Xiong J."/>
            <person name="Wang G."/>
            <person name="Cheng J."/>
            <person name="Tian M."/>
            <person name="Pan X."/>
            <person name="Warren A."/>
            <person name="Jiang C."/>
            <person name="Yuan D."/>
            <person name="Miao W."/>
        </authorList>
    </citation>
    <scope>NUCLEOTIDE SEQUENCE [LARGE SCALE GENOMIC DNA]</scope>
    <source>
        <strain evidence="5">36N120E</strain>
    </source>
</reference>
<feature type="coiled-coil region" evidence="1">
    <location>
        <begin position="14"/>
        <end position="55"/>
    </location>
</feature>
<keyword evidence="3" id="KW-1133">Transmembrane helix</keyword>
<organism evidence="5 6">
    <name type="scientific">Pseudocohnilembus persalinus</name>
    <name type="common">Ciliate</name>
    <dbReference type="NCBI Taxonomy" id="266149"/>
    <lineage>
        <taxon>Eukaryota</taxon>
        <taxon>Sar</taxon>
        <taxon>Alveolata</taxon>
        <taxon>Ciliophora</taxon>
        <taxon>Intramacronucleata</taxon>
        <taxon>Oligohymenophorea</taxon>
        <taxon>Scuticociliatia</taxon>
        <taxon>Philasterida</taxon>
        <taxon>Pseudocohnilembidae</taxon>
        <taxon>Pseudocohnilembus</taxon>
    </lineage>
</organism>
<keyword evidence="1" id="KW-0175">Coiled coil</keyword>
<dbReference type="InterPro" id="IPR027417">
    <property type="entry name" value="P-loop_NTPase"/>
</dbReference>
<dbReference type="InParanoid" id="A0A0V0Q9R5"/>
<evidence type="ECO:0000259" key="4">
    <source>
        <dbReference type="Pfam" id="PF00350"/>
    </source>
</evidence>
<accession>A0A0V0Q9R5</accession>
<feature type="region of interest" description="Disordered" evidence="2">
    <location>
        <begin position="278"/>
        <end position="333"/>
    </location>
</feature>
<comment type="caution">
    <text evidence="5">The sequence shown here is derived from an EMBL/GenBank/DDBJ whole genome shotgun (WGS) entry which is preliminary data.</text>
</comment>
<dbReference type="GO" id="GO:0016787">
    <property type="term" value="F:hydrolase activity"/>
    <property type="evidence" value="ECO:0007669"/>
    <property type="project" value="UniProtKB-KW"/>
</dbReference>
<dbReference type="EMBL" id="LDAU01000229">
    <property type="protein sequence ID" value="KRW98807.1"/>
    <property type="molecule type" value="Genomic_DNA"/>
</dbReference>
<gene>
    <name evidence="5" type="ORF">PPERSA_10578</name>
</gene>
<dbReference type="FunCoup" id="A0A0V0Q9R5">
    <property type="interactions" value="6"/>
</dbReference>
<keyword evidence="3" id="KW-0472">Membrane</keyword>
<keyword evidence="5" id="KW-0378">Hydrolase</keyword>
<sequence>MEIKDQLYEFNAQLEIYNQKSQQLVENSQILEQALQEDQQKLQTYLDQKNALQNLNDQKMKGQIFFIGPQSFGKTQIFNSLIEQPIYPSKSGECTQRPQSEPYRLYSAKLQECCGIQIPQKQMQNPITEGVENIYNYLDNINKNYPKTLEEFQEKLNFKYKQLNEFQKLSVYIYEGPIPKLDPYGTFIKDTFYIVDVPGLDTTDKNKEQLIINAFGPQQCDFYETNIPLLLGEVSDLTKKSFIDIIDQISKKKQDIQNKIQQQDEIYQNMIKLQKKIENQDTNNSIQTEEKENYQTDQDETQHELDDQYEEEEQKLKETETETETEKKPDDDQNLEQQFKNFFLVINKFDTSTEKELDEILNSITVTSNSNYQQILKNQSFKVSALNSLQKCILTGNFNDYDQIQQQKQYQLKWLLQIKQGKELIYNIFDRFDKENIFEENENNDFNQITQDFYQVIYSEKGQKHVQKIFSRNQNGVQQFANDIIRQSIQIFLQNFKLQIDKLQTFQQIFCDDEIVKSYNKQNLTQQKKVQEIFFKWHELLQNENSFINKLQDNFKNYKQYLTNKIEEFQSEVKNNKIKDQNDSKYQEIKGKFDNQIAKIIQEEYKNSYEEIILDYFLQNNEHLKQNKDCIPLSIVKILEARFQIQTIKSLEKLQIQNPNQLLNKVGLAGFFIVNGISALSIFSIDAIICAGVMPLILNQVALIFGIGAVIFGSLFSYDIINKKAIQKFSENLDQECKKMKESLFNKLETLLELQIEIIREDIERNRQFTQKIIELPQNAQI</sequence>
<keyword evidence="3" id="KW-0812">Transmembrane</keyword>
<evidence type="ECO:0000256" key="2">
    <source>
        <dbReference type="SAM" id="MobiDB-lite"/>
    </source>
</evidence>
<evidence type="ECO:0000256" key="1">
    <source>
        <dbReference type="SAM" id="Coils"/>
    </source>
</evidence>
<feature type="compositionally biased region" description="Basic and acidic residues" evidence="2">
    <location>
        <begin position="288"/>
        <end position="306"/>
    </location>
</feature>
<dbReference type="SUPFAM" id="SSF52540">
    <property type="entry name" value="P-loop containing nucleoside triphosphate hydrolases"/>
    <property type="match status" value="1"/>
</dbReference>
<dbReference type="Proteomes" id="UP000054937">
    <property type="component" value="Unassembled WGS sequence"/>
</dbReference>